<reference evidence="1 2" key="1">
    <citation type="journal article" date="2014" name="Genome Biol. Evol.">
        <title>Comparative genomics and transcriptomics analyses reveal divergent lifestyle features of nematode endoparasitic fungus Hirsutella minnesotensis.</title>
        <authorList>
            <person name="Lai Y."/>
            <person name="Liu K."/>
            <person name="Zhang X."/>
            <person name="Zhang X."/>
            <person name="Li K."/>
            <person name="Wang N."/>
            <person name="Shu C."/>
            <person name="Wu Y."/>
            <person name="Wang C."/>
            <person name="Bushley K.E."/>
            <person name="Xiang M."/>
            <person name="Liu X."/>
        </authorList>
    </citation>
    <scope>NUCLEOTIDE SEQUENCE [LARGE SCALE GENOMIC DNA]</scope>
    <source>
        <strain evidence="1 2">3608</strain>
    </source>
</reference>
<dbReference type="Proteomes" id="UP000054481">
    <property type="component" value="Unassembled WGS sequence"/>
</dbReference>
<dbReference type="EMBL" id="KQ030573">
    <property type="protein sequence ID" value="KJZ71460.1"/>
    <property type="molecule type" value="Genomic_DNA"/>
</dbReference>
<sequence length="212" mass="22969">MGRGQARNVGPSHIESYLASRADRERRHVGTFRREQHPWKHSATFRAFCIYCVRATEPRQFILLGALEILAVPRPCSHSAQGIAAKTIKVLDQRGAGHAKVLDQRRGAGQAKVLDQRGAGQAEVLDQRGAGQAEVLDQRGAGQAEVLDQRGAGQAKVFDQRGAGQADGNATHLRCASHWTLPRVSMRPIVFQDIGCHTSSVAQSQTSAECCA</sequence>
<dbReference type="AlphaFoldDB" id="A0A0F7ZLT8"/>
<gene>
    <name evidence="1" type="ORF">HIM_09146</name>
</gene>
<keyword evidence="2" id="KW-1185">Reference proteome</keyword>
<evidence type="ECO:0000313" key="2">
    <source>
        <dbReference type="Proteomes" id="UP000054481"/>
    </source>
</evidence>
<protein>
    <submittedName>
        <fullName evidence="1">Uncharacterized protein</fullName>
    </submittedName>
</protein>
<accession>A0A0F7ZLT8</accession>
<proteinExistence type="predicted"/>
<organism evidence="1 2">
    <name type="scientific">Hirsutella minnesotensis 3608</name>
    <dbReference type="NCBI Taxonomy" id="1043627"/>
    <lineage>
        <taxon>Eukaryota</taxon>
        <taxon>Fungi</taxon>
        <taxon>Dikarya</taxon>
        <taxon>Ascomycota</taxon>
        <taxon>Pezizomycotina</taxon>
        <taxon>Sordariomycetes</taxon>
        <taxon>Hypocreomycetidae</taxon>
        <taxon>Hypocreales</taxon>
        <taxon>Ophiocordycipitaceae</taxon>
        <taxon>Hirsutella</taxon>
    </lineage>
</organism>
<evidence type="ECO:0000313" key="1">
    <source>
        <dbReference type="EMBL" id="KJZ71460.1"/>
    </source>
</evidence>
<name>A0A0F7ZLT8_9HYPO</name>